<name>A0A015WYN0_BACFG</name>
<accession>A0A015WYN0</accession>
<comment type="caution">
    <text evidence="1">The sequence shown here is derived from an EMBL/GenBank/DDBJ whole genome shotgun (WGS) entry which is preliminary data.</text>
</comment>
<dbReference type="PATRIC" id="fig|1339327.3.peg.4316"/>
<dbReference type="RefSeq" id="WP_005821788.1">
    <property type="nucleotide sequence ID" value="NZ_JGDJ01000262.1"/>
</dbReference>
<dbReference type="Proteomes" id="UP000022082">
    <property type="component" value="Unassembled WGS sequence"/>
</dbReference>
<proteinExistence type="predicted"/>
<dbReference type="EMBL" id="JGDJ01000262">
    <property type="protein sequence ID" value="EXZ27005.1"/>
    <property type="molecule type" value="Genomic_DNA"/>
</dbReference>
<evidence type="ECO:0000313" key="1">
    <source>
        <dbReference type="EMBL" id="EXZ27005.1"/>
    </source>
</evidence>
<gene>
    <name evidence="1" type="ORF">M136_3783</name>
</gene>
<dbReference type="AlphaFoldDB" id="A0A015WYN0"/>
<protein>
    <submittedName>
        <fullName evidence="1">Uncharacterized protein</fullName>
    </submittedName>
</protein>
<reference evidence="1 2" key="1">
    <citation type="submission" date="2014-02" db="EMBL/GenBank/DDBJ databases">
        <authorList>
            <person name="Sears C."/>
            <person name="Carroll K."/>
            <person name="Sack B.R."/>
            <person name="Qadri F."/>
            <person name="Myers L.L."/>
            <person name="Chung G.-T."/>
            <person name="Escheverria P."/>
            <person name="Fraser C.M."/>
            <person name="Sadzewicz L."/>
            <person name="Shefchek K.A."/>
            <person name="Tallon L."/>
            <person name="Das S.P."/>
            <person name="Daugherty S."/>
            <person name="Mongodin E.F."/>
        </authorList>
    </citation>
    <scope>NUCLEOTIDE SEQUENCE [LARGE SCALE GENOMIC DNA]</scope>
    <source>
        <strain evidence="1 2">S36L11</strain>
    </source>
</reference>
<organism evidence="1 2">
    <name type="scientific">Bacteroides fragilis str. S36L11</name>
    <dbReference type="NCBI Taxonomy" id="1339327"/>
    <lineage>
        <taxon>Bacteria</taxon>
        <taxon>Pseudomonadati</taxon>
        <taxon>Bacteroidota</taxon>
        <taxon>Bacteroidia</taxon>
        <taxon>Bacteroidales</taxon>
        <taxon>Bacteroidaceae</taxon>
        <taxon>Bacteroides</taxon>
    </lineage>
</organism>
<sequence length="59" mass="6750">MSDEELRIRCIELSVECFSWFKGNEHGIKGTPIALADLMYQFVKTGKSPDAKPYYPQPL</sequence>
<evidence type="ECO:0000313" key="2">
    <source>
        <dbReference type="Proteomes" id="UP000022082"/>
    </source>
</evidence>